<evidence type="ECO:0000256" key="4">
    <source>
        <dbReference type="ARBA" id="ARBA00023015"/>
    </source>
</evidence>
<dbReference type="Pfam" id="PF09728">
    <property type="entry name" value="Taxilin"/>
    <property type="match status" value="1"/>
</dbReference>
<dbReference type="eggNOG" id="KOG1850">
    <property type="taxonomic scope" value="Eukaryota"/>
</dbReference>
<comment type="subcellular location">
    <subcellularLocation>
        <location evidence="1">Nucleus</location>
    </subcellularLocation>
</comment>
<sequence length="883" mass="100284">MFFYMEFQRGEGETRWAMAEHMMAMNHGRFPDGPSGLHHHPAHRMGMGHALMGDHIHYGAGTMNATSGIRHAMGPGAVGGGHPAGPLPPGARFPGSQFLAPPVASPAGQLTASMQLQKLNNQYFSHHPYPHGHYMPDLHPAAHQLTGPGQHFRDCNPKHGGGGGGALPAPVPHGPAAMLPPNVIDTDFIDEEVLMSLVIEMGLDRIKELPELWLGQNEFDFMTDFVCKQQPSRQEYSVRVLLLSVLVCALLLTFSPVNSLLFQLQDSIINMENNQSLDLKPEQQSLSPANSTTALPTQNGLEKQNTEKSASQIPPNPPENEPTSPPETIVYDISEELNRQLEDIIKTYGSAASLVEERTTKETDKSEKGESVNNEEGEYEDGNDENEKEQIATGDASGAKESSTSKEQKLEKKILKGLGKEATLLMQSLNKMNTPEEKLDMLFKKYAELLEEHRAEQKKLKHLQKRQAQIIKEKDQLQSEHSRAILARSKLESLCRELQRHNKTLKEETIQRAREEDEKRKEITNHFQGTLSEIQSQIEQQSERNMKLCQENTELAEKLKCIIDQYELREEHLDKIFKHRELQQKLVDAKLEQSQEMMKEAEERHQREKEYLLNQAAEWKLQAKMLKEQETILQAQITLYSERFEEFQKTLTKSNEVFASFKQEMEKMTKKMKKLEKDTATWKSRFENCNKALLDMIEEKAMRTKEYECFVLKIQRLENLCRALQEERKELYKKIRDAKFPEELEEEDRNDDILQEEAGASPSVIEQPNTELYTADENMLKNLAAAFMVTHQKEQPLAVSDENTNQETCDMQACSPLPPPEPELLPHPTLQPEIASHSEPASPALKPTESEPKDEECVGAQAQWPTQDQPTQQTPDNDMEGVD</sequence>
<name>A0A151M3M5_ALLMI</name>
<comment type="similarity">
    <text evidence="2">Belongs to the CITED family.</text>
</comment>
<dbReference type="EMBL" id="AKHW03006769">
    <property type="protein sequence ID" value="KYO19098.1"/>
    <property type="molecule type" value="Genomic_DNA"/>
</dbReference>
<evidence type="ECO:0000256" key="7">
    <source>
        <dbReference type="ARBA" id="ARBA00023242"/>
    </source>
</evidence>
<dbReference type="STRING" id="8496.A0A151M3M5"/>
<feature type="coiled-coil region" evidence="8">
    <location>
        <begin position="584"/>
        <end position="629"/>
    </location>
</feature>
<accession>A0A151M3M5</accession>
<evidence type="ECO:0000313" key="10">
    <source>
        <dbReference type="EMBL" id="KYO19098.1"/>
    </source>
</evidence>
<dbReference type="Gene3D" id="6.10.140.2200">
    <property type="match status" value="1"/>
</dbReference>
<dbReference type="InterPro" id="IPR026183">
    <property type="entry name" value="Taxilin_fam"/>
</dbReference>
<keyword evidence="6" id="KW-0804">Transcription</keyword>
<dbReference type="AlphaFoldDB" id="A0A151M3M5"/>
<evidence type="ECO:0000256" key="9">
    <source>
        <dbReference type="SAM" id="MobiDB-lite"/>
    </source>
</evidence>
<feature type="region of interest" description="Disordered" evidence="9">
    <location>
        <begin position="279"/>
        <end position="327"/>
    </location>
</feature>
<feature type="compositionally biased region" description="Pro residues" evidence="9">
    <location>
        <begin position="816"/>
        <end position="825"/>
    </location>
</feature>
<evidence type="ECO:0000256" key="8">
    <source>
        <dbReference type="SAM" id="Coils"/>
    </source>
</evidence>
<proteinExistence type="inferred from homology"/>
<dbReference type="Proteomes" id="UP000050525">
    <property type="component" value="Unassembled WGS sequence"/>
</dbReference>
<evidence type="ECO:0000256" key="6">
    <source>
        <dbReference type="ARBA" id="ARBA00023163"/>
    </source>
</evidence>
<dbReference type="InterPro" id="IPR007576">
    <property type="entry name" value="CITED"/>
</dbReference>
<dbReference type="PANTHER" id="PTHR16127:SF10">
    <property type="entry name" value="BETA-TAXILIN"/>
    <property type="match status" value="1"/>
</dbReference>
<organism evidence="10 11">
    <name type="scientific">Alligator mississippiensis</name>
    <name type="common">American alligator</name>
    <dbReference type="NCBI Taxonomy" id="8496"/>
    <lineage>
        <taxon>Eukaryota</taxon>
        <taxon>Metazoa</taxon>
        <taxon>Chordata</taxon>
        <taxon>Craniata</taxon>
        <taxon>Vertebrata</taxon>
        <taxon>Euteleostomi</taxon>
        <taxon>Archelosauria</taxon>
        <taxon>Archosauria</taxon>
        <taxon>Crocodylia</taxon>
        <taxon>Alligatoridae</taxon>
        <taxon>Alligatorinae</taxon>
        <taxon>Alligator</taxon>
    </lineage>
</organism>
<dbReference type="GO" id="GO:0003713">
    <property type="term" value="F:transcription coactivator activity"/>
    <property type="evidence" value="ECO:0007669"/>
    <property type="project" value="UniProtKB-ARBA"/>
</dbReference>
<comment type="similarity">
    <text evidence="3">Belongs to the taxilin family.</text>
</comment>
<keyword evidence="11" id="KW-1185">Reference proteome</keyword>
<gene>
    <name evidence="10" type="primary">TXLNB</name>
    <name evidence="10" type="ORF">Y1Q_0019020</name>
</gene>
<feature type="compositionally biased region" description="Pro residues" evidence="9">
    <location>
        <begin position="314"/>
        <end position="325"/>
    </location>
</feature>
<keyword evidence="7" id="KW-0539">Nucleus</keyword>
<reference evidence="10 11" key="1">
    <citation type="journal article" date="2012" name="Genome Biol.">
        <title>Sequencing three crocodilian genomes to illuminate the evolution of archosaurs and amniotes.</title>
        <authorList>
            <person name="St John J.A."/>
            <person name="Braun E.L."/>
            <person name="Isberg S.R."/>
            <person name="Miles L.G."/>
            <person name="Chong A.Y."/>
            <person name="Gongora J."/>
            <person name="Dalzell P."/>
            <person name="Moran C."/>
            <person name="Bed'hom B."/>
            <person name="Abzhanov A."/>
            <person name="Burgess S.C."/>
            <person name="Cooksey A.M."/>
            <person name="Castoe T.A."/>
            <person name="Crawford N.G."/>
            <person name="Densmore L.D."/>
            <person name="Drew J.C."/>
            <person name="Edwards S.V."/>
            <person name="Faircloth B.C."/>
            <person name="Fujita M.K."/>
            <person name="Greenwold M.J."/>
            <person name="Hoffmann F.G."/>
            <person name="Howard J.M."/>
            <person name="Iguchi T."/>
            <person name="Janes D.E."/>
            <person name="Khan S.Y."/>
            <person name="Kohno S."/>
            <person name="de Koning A.J."/>
            <person name="Lance S.L."/>
            <person name="McCarthy F.M."/>
            <person name="McCormack J.E."/>
            <person name="Merchant M.E."/>
            <person name="Peterson D.G."/>
            <person name="Pollock D.D."/>
            <person name="Pourmand N."/>
            <person name="Raney B.J."/>
            <person name="Roessler K.A."/>
            <person name="Sanford J.R."/>
            <person name="Sawyer R.H."/>
            <person name="Schmidt C.J."/>
            <person name="Triplett E.W."/>
            <person name="Tuberville T.D."/>
            <person name="Venegas-Anaya M."/>
            <person name="Howard J.T."/>
            <person name="Jarvis E.D."/>
            <person name="Guillette L.J.Jr."/>
            <person name="Glenn T.C."/>
            <person name="Green R.E."/>
            <person name="Ray D.A."/>
        </authorList>
    </citation>
    <scope>NUCLEOTIDE SEQUENCE [LARGE SCALE GENOMIC DNA]</scope>
    <source>
        <strain evidence="10">KSC_2009_1</strain>
    </source>
</reference>
<dbReference type="PANTHER" id="PTHR16127">
    <property type="entry name" value="TAXILIN"/>
    <property type="match status" value="1"/>
</dbReference>
<evidence type="ECO:0000256" key="3">
    <source>
        <dbReference type="ARBA" id="ARBA00009550"/>
    </source>
</evidence>
<feature type="region of interest" description="Disordered" evidence="9">
    <location>
        <begin position="799"/>
        <end position="883"/>
    </location>
</feature>
<dbReference type="FunFam" id="6.10.140.2200:FF:000001">
    <property type="entry name" value="Cbp/p300-interacting transactivator 2 isoform 1"/>
    <property type="match status" value="1"/>
</dbReference>
<feature type="compositionally biased region" description="Basic and acidic residues" evidence="9">
    <location>
        <begin position="356"/>
        <end position="370"/>
    </location>
</feature>
<evidence type="ECO:0000313" key="11">
    <source>
        <dbReference type="Proteomes" id="UP000050525"/>
    </source>
</evidence>
<keyword evidence="4" id="KW-0805">Transcription regulation</keyword>
<evidence type="ECO:0000256" key="1">
    <source>
        <dbReference type="ARBA" id="ARBA00004123"/>
    </source>
</evidence>
<evidence type="ECO:0000256" key="5">
    <source>
        <dbReference type="ARBA" id="ARBA00023159"/>
    </source>
</evidence>
<dbReference type="GO" id="GO:0005634">
    <property type="term" value="C:nucleus"/>
    <property type="evidence" value="ECO:0007669"/>
    <property type="project" value="UniProtKB-SubCell"/>
</dbReference>
<dbReference type="Pfam" id="PF04487">
    <property type="entry name" value="CITED"/>
    <property type="match status" value="1"/>
</dbReference>
<feature type="coiled-coil region" evidence="8">
    <location>
        <begin position="658"/>
        <end position="734"/>
    </location>
</feature>
<feature type="compositionally biased region" description="Polar residues" evidence="9">
    <location>
        <begin position="279"/>
        <end position="313"/>
    </location>
</feature>
<keyword evidence="5" id="KW-0010">Activator</keyword>
<protein>
    <submittedName>
        <fullName evidence="10">Beta-taxilin</fullName>
    </submittedName>
</protein>
<comment type="caution">
    <text evidence="10">The sequence shown here is derived from an EMBL/GenBank/DDBJ whole genome shotgun (WGS) entry which is preliminary data.</text>
</comment>
<keyword evidence="8" id="KW-0175">Coiled coil</keyword>
<feature type="coiled-coil region" evidence="8">
    <location>
        <begin position="439"/>
        <end position="558"/>
    </location>
</feature>
<dbReference type="GO" id="GO:0019905">
    <property type="term" value="F:syntaxin binding"/>
    <property type="evidence" value="ECO:0007669"/>
    <property type="project" value="InterPro"/>
</dbReference>
<feature type="compositionally biased region" description="Low complexity" evidence="9">
    <location>
        <begin position="861"/>
        <end position="876"/>
    </location>
</feature>
<feature type="region of interest" description="Disordered" evidence="9">
    <location>
        <begin position="356"/>
        <end position="408"/>
    </location>
</feature>
<feature type="compositionally biased region" description="Acidic residues" evidence="9">
    <location>
        <begin position="373"/>
        <end position="387"/>
    </location>
</feature>
<evidence type="ECO:0000256" key="2">
    <source>
        <dbReference type="ARBA" id="ARBA00006967"/>
    </source>
</evidence>